<dbReference type="EMBL" id="MU005977">
    <property type="protein sequence ID" value="KAF2860896.1"/>
    <property type="molecule type" value="Genomic_DNA"/>
</dbReference>
<dbReference type="PANTHER" id="PTHR47966:SF57">
    <property type="entry name" value="PEPTIDASE A1 DOMAIN-CONTAINING PROTEIN"/>
    <property type="match status" value="1"/>
</dbReference>
<dbReference type="CDD" id="cd05471">
    <property type="entry name" value="pepsin_like"/>
    <property type="match status" value="1"/>
</dbReference>
<dbReference type="Proteomes" id="UP000799421">
    <property type="component" value="Unassembled WGS sequence"/>
</dbReference>
<keyword evidence="2 3" id="KW-0064">Aspartyl protease</keyword>
<proteinExistence type="inferred from homology"/>
<keyword evidence="7" id="KW-1185">Reference proteome</keyword>
<evidence type="ECO:0000256" key="1">
    <source>
        <dbReference type="ARBA" id="ARBA00007447"/>
    </source>
</evidence>
<dbReference type="SUPFAM" id="SSF50630">
    <property type="entry name" value="Acid proteases"/>
    <property type="match status" value="1"/>
</dbReference>
<dbReference type="Pfam" id="PF00026">
    <property type="entry name" value="Asp"/>
    <property type="match status" value="1"/>
</dbReference>
<feature type="domain" description="Peptidase A1" evidence="5">
    <location>
        <begin position="64"/>
        <end position="370"/>
    </location>
</feature>
<protein>
    <submittedName>
        <fullName evidence="6">Acid protease</fullName>
    </submittedName>
</protein>
<organism evidence="6 7">
    <name type="scientific">Piedraia hortae CBS 480.64</name>
    <dbReference type="NCBI Taxonomy" id="1314780"/>
    <lineage>
        <taxon>Eukaryota</taxon>
        <taxon>Fungi</taxon>
        <taxon>Dikarya</taxon>
        <taxon>Ascomycota</taxon>
        <taxon>Pezizomycotina</taxon>
        <taxon>Dothideomycetes</taxon>
        <taxon>Dothideomycetidae</taxon>
        <taxon>Capnodiales</taxon>
        <taxon>Piedraiaceae</taxon>
        <taxon>Piedraia</taxon>
    </lineage>
</organism>
<reference evidence="6" key="1">
    <citation type="journal article" date="2020" name="Stud. Mycol.">
        <title>101 Dothideomycetes genomes: a test case for predicting lifestyles and emergence of pathogens.</title>
        <authorList>
            <person name="Haridas S."/>
            <person name="Albert R."/>
            <person name="Binder M."/>
            <person name="Bloem J."/>
            <person name="Labutti K."/>
            <person name="Salamov A."/>
            <person name="Andreopoulos B."/>
            <person name="Baker S."/>
            <person name="Barry K."/>
            <person name="Bills G."/>
            <person name="Bluhm B."/>
            <person name="Cannon C."/>
            <person name="Castanera R."/>
            <person name="Culley D."/>
            <person name="Daum C."/>
            <person name="Ezra D."/>
            <person name="Gonzalez J."/>
            <person name="Henrissat B."/>
            <person name="Kuo A."/>
            <person name="Liang C."/>
            <person name="Lipzen A."/>
            <person name="Lutzoni F."/>
            <person name="Magnuson J."/>
            <person name="Mondo S."/>
            <person name="Nolan M."/>
            <person name="Ohm R."/>
            <person name="Pangilinan J."/>
            <person name="Park H.-J."/>
            <person name="Ramirez L."/>
            <person name="Alfaro M."/>
            <person name="Sun H."/>
            <person name="Tritt A."/>
            <person name="Yoshinaga Y."/>
            <person name="Zwiers L.-H."/>
            <person name="Turgeon B."/>
            <person name="Goodwin S."/>
            <person name="Spatafora J."/>
            <person name="Crous P."/>
            <person name="Grigoriev I."/>
        </authorList>
    </citation>
    <scope>NUCLEOTIDE SEQUENCE</scope>
    <source>
        <strain evidence="6">CBS 480.64</strain>
    </source>
</reference>
<dbReference type="InterPro" id="IPR001461">
    <property type="entry name" value="Aspartic_peptidase_A1"/>
</dbReference>
<dbReference type="PANTHER" id="PTHR47966">
    <property type="entry name" value="BETA-SITE APP-CLEAVING ENZYME, ISOFORM A-RELATED"/>
    <property type="match status" value="1"/>
</dbReference>
<dbReference type="InterPro" id="IPR021109">
    <property type="entry name" value="Peptidase_aspartic_dom_sf"/>
</dbReference>
<dbReference type="AlphaFoldDB" id="A0A6A7C005"/>
<keyword evidence="3 6" id="KW-0645">Protease</keyword>
<dbReference type="PRINTS" id="PR00792">
    <property type="entry name" value="PEPSIN"/>
</dbReference>
<keyword evidence="3" id="KW-0378">Hydrolase</keyword>
<dbReference type="InterPro" id="IPR033121">
    <property type="entry name" value="PEPTIDASE_A1"/>
</dbReference>
<dbReference type="PROSITE" id="PS00141">
    <property type="entry name" value="ASP_PROTEASE"/>
    <property type="match status" value="1"/>
</dbReference>
<sequence>MLFNVVLATTLASLGASSPTRVPLRQHPAQPNAVRPVVHALHKHAYKGAVASKPAPETLDSGFWFGSFDVGNAKNLSLLIDTGSSDVAVNPGLYKPGSESSDLQHAGDLGYATVNVNGCGKAKIHYNTFEDAVTQGQLTAHKQALGNIVATPPPDNGTITTLPHDGLVGFGVPQAGQTQMGGKPFFSSLCEQKSVDKCRFGLAYGTDGTGAQILGGVDNSLFDGDLKTSSSDTTWNAQCSVKINNKDSVSENQKVLFDSGTANVVGPPSQVRQLFSKLGIQAVEQNLPGCTSVLFGYYDCAAPPTVGFTIGDETFNIAASAFQQAKNGPNNCTAVITGIDFGSDFWIVGQAWFQGKYVDFDVDHSQIGVASLRKAHQLS</sequence>
<feature type="chain" id="PRO_5025620181" evidence="4">
    <location>
        <begin position="17"/>
        <end position="379"/>
    </location>
</feature>
<evidence type="ECO:0000313" key="7">
    <source>
        <dbReference type="Proteomes" id="UP000799421"/>
    </source>
</evidence>
<evidence type="ECO:0000256" key="4">
    <source>
        <dbReference type="SAM" id="SignalP"/>
    </source>
</evidence>
<keyword evidence="4" id="KW-0732">Signal</keyword>
<feature type="signal peptide" evidence="4">
    <location>
        <begin position="1"/>
        <end position="16"/>
    </location>
</feature>
<dbReference type="GO" id="GO:0006508">
    <property type="term" value="P:proteolysis"/>
    <property type="evidence" value="ECO:0007669"/>
    <property type="project" value="UniProtKB-KW"/>
</dbReference>
<evidence type="ECO:0000256" key="3">
    <source>
        <dbReference type="RuleBase" id="RU000454"/>
    </source>
</evidence>
<name>A0A6A7C005_9PEZI</name>
<dbReference type="PROSITE" id="PS51767">
    <property type="entry name" value="PEPTIDASE_A1"/>
    <property type="match status" value="1"/>
</dbReference>
<dbReference type="OrthoDB" id="15189at2759"/>
<dbReference type="GO" id="GO:0004190">
    <property type="term" value="F:aspartic-type endopeptidase activity"/>
    <property type="evidence" value="ECO:0007669"/>
    <property type="project" value="UniProtKB-KW"/>
</dbReference>
<evidence type="ECO:0000313" key="6">
    <source>
        <dbReference type="EMBL" id="KAF2860896.1"/>
    </source>
</evidence>
<comment type="similarity">
    <text evidence="1 3">Belongs to the peptidase A1 family.</text>
</comment>
<dbReference type="Gene3D" id="2.40.70.10">
    <property type="entry name" value="Acid Proteases"/>
    <property type="match status" value="2"/>
</dbReference>
<evidence type="ECO:0000256" key="2">
    <source>
        <dbReference type="ARBA" id="ARBA00022750"/>
    </source>
</evidence>
<dbReference type="InterPro" id="IPR001969">
    <property type="entry name" value="Aspartic_peptidase_AS"/>
</dbReference>
<accession>A0A6A7C005</accession>
<evidence type="ECO:0000259" key="5">
    <source>
        <dbReference type="PROSITE" id="PS51767"/>
    </source>
</evidence>
<dbReference type="InterPro" id="IPR034164">
    <property type="entry name" value="Pepsin-like_dom"/>
</dbReference>
<gene>
    <name evidence="6" type="ORF">K470DRAFT_276578</name>
</gene>